<protein>
    <recommendedName>
        <fullName evidence="4">Kinase</fullName>
        <ecNumber evidence="4">2.7.-.-</ecNumber>
    </recommendedName>
</protein>
<name>A0A5S6QAH8_TRIMR</name>
<dbReference type="AlphaFoldDB" id="A0A5S6QAH8"/>
<evidence type="ECO:0000256" key="1">
    <source>
        <dbReference type="ARBA" id="ARBA00007374"/>
    </source>
</evidence>
<evidence type="ECO:0000313" key="6">
    <source>
        <dbReference type="Proteomes" id="UP000046395"/>
    </source>
</evidence>
<dbReference type="GO" id="GO:0005737">
    <property type="term" value="C:cytoplasm"/>
    <property type="evidence" value="ECO:0007669"/>
    <property type="project" value="TreeGrafter"/>
</dbReference>
<evidence type="ECO:0000256" key="2">
    <source>
        <dbReference type="ARBA" id="ARBA00022679"/>
    </source>
</evidence>
<sequence>MRSIAMLPRVVQDDHPRKEITSSMDGGLSGEYCESDDVVLLQPFSHQVGGHCSLLMLGERTVCKPYTKREHQFYQNVHAKLTPFIPEFRGIIEVYAEEDNNGYLIMSASPPVLVVQDKSSPTKRRIRRSTRMKFKRSSTEMDRSEHPTVLFQYSSKTYCQNPWAKQCQALQLAKMRLLRSQKHRFLLLENLAYCYQYPSVLDLKMGTRHYGDDASEHKRRRQKAKSLESTSSTIAVRLGGMQVFDQRTKTYTCYDKYYGRSLSVRRFKETIVEFFNNGISIRTDLITSLKGRLEELNRVLNDSPGYRFYSSSLLIIYEGDACANQSPFIDVRMIDFGHSTCQNFEEDPQHVGPDKGYLQGVNSLIQIMHHILAEMSSGVAECGELGDIRHC</sequence>
<dbReference type="WBParaSite" id="TMUE_1000003972.1">
    <property type="protein sequence ID" value="TMUE_1000003972.1"/>
    <property type="gene ID" value="WBGene00286723"/>
</dbReference>
<reference evidence="7" key="1">
    <citation type="submission" date="2019-12" db="UniProtKB">
        <authorList>
            <consortium name="WormBaseParasite"/>
        </authorList>
    </citation>
    <scope>IDENTIFICATION</scope>
</reference>
<dbReference type="Gene3D" id="3.30.470.160">
    <property type="entry name" value="Inositol polyphosphate kinase"/>
    <property type="match status" value="1"/>
</dbReference>
<dbReference type="PANTHER" id="PTHR12400:SF21">
    <property type="entry name" value="KINASE"/>
    <property type="match status" value="1"/>
</dbReference>
<evidence type="ECO:0000256" key="3">
    <source>
        <dbReference type="ARBA" id="ARBA00022777"/>
    </source>
</evidence>
<proteinExistence type="inferred from homology"/>
<dbReference type="SUPFAM" id="SSF56104">
    <property type="entry name" value="SAICAR synthase-like"/>
    <property type="match status" value="1"/>
</dbReference>
<keyword evidence="3 4" id="KW-0418">Kinase</keyword>
<dbReference type="STRING" id="70415.A0A5S6QAH8"/>
<comment type="similarity">
    <text evidence="1 4">Belongs to the inositol phosphokinase (IPK) family.</text>
</comment>
<dbReference type="InterPro" id="IPR038286">
    <property type="entry name" value="IPK_sf"/>
</dbReference>
<feature type="region of interest" description="Disordered" evidence="5">
    <location>
        <begin position="118"/>
        <end position="139"/>
    </location>
</feature>
<keyword evidence="6" id="KW-1185">Reference proteome</keyword>
<dbReference type="GO" id="GO:0000828">
    <property type="term" value="F:inositol hexakisphosphate kinase activity"/>
    <property type="evidence" value="ECO:0007669"/>
    <property type="project" value="TreeGrafter"/>
</dbReference>
<dbReference type="InterPro" id="IPR005522">
    <property type="entry name" value="IPK"/>
</dbReference>
<dbReference type="GO" id="GO:0046854">
    <property type="term" value="P:phosphatidylinositol phosphate biosynthetic process"/>
    <property type="evidence" value="ECO:0007669"/>
    <property type="project" value="TreeGrafter"/>
</dbReference>
<evidence type="ECO:0000313" key="7">
    <source>
        <dbReference type="WBParaSite" id="TMUE_1000003972.1"/>
    </source>
</evidence>
<dbReference type="Pfam" id="PF03770">
    <property type="entry name" value="IPK"/>
    <property type="match status" value="1"/>
</dbReference>
<dbReference type="GO" id="GO:0005634">
    <property type="term" value="C:nucleus"/>
    <property type="evidence" value="ECO:0007669"/>
    <property type="project" value="TreeGrafter"/>
</dbReference>
<evidence type="ECO:0000256" key="4">
    <source>
        <dbReference type="RuleBase" id="RU363090"/>
    </source>
</evidence>
<dbReference type="GO" id="GO:0032958">
    <property type="term" value="P:inositol phosphate biosynthetic process"/>
    <property type="evidence" value="ECO:0007669"/>
    <property type="project" value="InterPro"/>
</dbReference>
<organism evidence="6 7">
    <name type="scientific">Trichuris muris</name>
    <name type="common">Mouse whipworm</name>
    <dbReference type="NCBI Taxonomy" id="70415"/>
    <lineage>
        <taxon>Eukaryota</taxon>
        <taxon>Metazoa</taxon>
        <taxon>Ecdysozoa</taxon>
        <taxon>Nematoda</taxon>
        <taxon>Enoplea</taxon>
        <taxon>Dorylaimia</taxon>
        <taxon>Trichinellida</taxon>
        <taxon>Trichuridae</taxon>
        <taxon>Trichuris</taxon>
    </lineage>
</organism>
<feature type="compositionally biased region" description="Basic residues" evidence="5">
    <location>
        <begin position="121"/>
        <end position="136"/>
    </location>
</feature>
<dbReference type="EC" id="2.7.-.-" evidence="4"/>
<accession>A0A5S6QAH8</accession>
<dbReference type="Proteomes" id="UP000046395">
    <property type="component" value="Unassembled WGS sequence"/>
</dbReference>
<evidence type="ECO:0000256" key="5">
    <source>
        <dbReference type="SAM" id="MobiDB-lite"/>
    </source>
</evidence>
<keyword evidence="2 4" id="KW-0808">Transferase</keyword>
<dbReference type="PANTHER" id="PTHR12400">
    <property type="entry name" value="INOSITOL POLYPHOSPHATE KINASE"/>
    <property type="match status" value="1"/>
</dbReference>